<feature type="compositionally biased region" description="Basic and acidic residues" evidence="1">
    <location>
        <begin position="363"/>
        <end position="387"/>
    </location>
</feature>
<reference evidence="2" key="1">
    <citation type="submission" date="2019-12" db="EMBL/GenBank/DDBJ databases">
        <title>Genome sequencing and annotation of Brassica cretica.</title>
        <authorList>
            <person name="Studholme D.J."/>
            <person name="Sarris P.F."/>
        </authorList>
    </citation>
    <scope>NUCLEOTIDE SEQUENCE</scope>
    <source>
        <strain evidence="2">PFS-102/07</strain>
        <tissue evidence="2">Leaf</tissue>
    </source>
</reference>
<organism evidence="2">
    <name type="scientific">Brassica cretica</name>
    <name type="common">Mustard</name>
    <dbReference type="NCBI Taxonomy" id="69181"/>
    <lineage>
        <taxon>Eukaryota</taxon>
        <taxon>Viridiplantae</taxon>
        <taxon>Streptophyta</taxon>
        <taxon>Embryophyta</taxon>
        <taxon>Tracheophyta</taxon>
        <taxon>Spermatophyta</taxon>
        <taxon>Magnoliopsida</taxon>
        <taxon>eudicotyledons</taxon>
        <taxon>Gunneridae</taxon>
        <taxon>Pentapetalae</taxon>
        <taxon>rosids</taxon>
        <taxon>malvids</taxon>
        <taxon>Brassicales</taxon>
        <taxon>Brassicaceae</taxon>
        <taxon>Brassiceae</taxon>
        <taxon>Brassica</taxon>
    </lineage>
</organism>
<proteinExistence type="predicted"/>
<name>A0A8S9L9A1_BRACR</name>
<gene>
    <name evidence="2" type="ORF">F2Q70_00026057</name>
</gene>
<sequence>MYPCKTMEDVLSRAWAQVKWEEDVASRAKAQPKQDQRSARSNRGDLDERSSQKGSKNSGSRNRGRFQYRPQEKEEVGQQVKWPPKMKAHDSFRNPELWCDFHRDHGHKTEDCIALRIEVNELLQKGAPDIDRHRQSEAGKSSLTELINEEVVQTEPIGQLSNETSQTKQGTEIPVKINPTLIKGEEIKLPLEDYLDLGRTYSNRSAIKIPGDDTKKSRFNADYYCMNQHRSDIAHIEEDALSDMENQLEEETSYSDPYSVFNIDSFTQTYDIAVKSRTGKEKFNIIQPLTGNQSQVAEIATAIKRETGRLPGSTDLNPRRQVSAAMLRSGKRLATNTKNNTGIGNSANADETGKSNSQPILLHDPDPKRSRENGKSTAENNKEKTIDLEVGDDSEIEAEIDRQYGTQVNRPVEPVVDQHSNNPIDRRRSSAWITEQTITCN</sequence>
<feature type="compositionally biased region" description="Basic and acidic residues" evidence="1">
    <location>
        <begin position="22"/>
        <end position="51"/>
    </location>
</feature>
<feature type="region of interest" description="Disordered" evidence="1">
    <location>
        <begin position="404"/>
        <end position="423"/>
    </location>
</feature>
<feature type="region of interest" description="Disordered" evidence="1">
    <location>
        <begin position="22"/>
        <end position="78"/>
    </location>
</feature>
<feature type="compositionally biased region" description="Polar residues" evidence="1">
    <location>
        <begin position="334"/>
        <end position="359"/>
    </location>
</feature>
<comment type="caution">
    <text evidence="2">The sequence shown here is derived from an EMBL/GenBank/DDBJ whole genome shotgun (WGS) entry which is preliminary data.</text>
</comment>
<evidence type="ECO:0000256" key="1">
    <source>
        <dbReference type="SAM" id="MobiDB-lite"/>
    </source>
</evidence>
<evidence type="ECO:0000313" key="2">
    <source>
        <dbReference type="EMBL" id="KAF2603345.1"/>
    </source>
</evidence>
<protein>
    <submittedName>
        <fullName evidence="2">Uncharacterized protein</fullName>
    </submittedName>
</protein>
<feature type="compositionally biased region" description="Polar residues" evidence="1">
    <location>
        <begin position="52"/>
        <end position="61"/>
    </location>
</feature>
<accession>A0A8S9L9A1</accession>
<dbReference type="EMBL" id="QGKY02000094">
    <property type="protein sequence ID" value="KAF2603345.1"/>
    <property type="molecule type" value="Genomic_DNA"/>
</dbReference>
<dbReference type="AlphaFoldDB" id="A0A8S9L9A1"/>
<feature type="region of interest" description="Disordered" evidence="1">
    <location>
        <begin position="328"/>
        <end position="395"/>
    </location>
</feature>